<dbReference type="InterPro" id="IPR012340">
    <property type="entry name" value="NA-bd_OB-fold"/>
</dbReference>
<dbReference type="PROSITE" id="PS50926">
    <property type="entry name" value="TRAM"/>
    <property type="match status" value="1"/>
</dbReference>
<feature type="binding site" evidence="4">
    <location>
        <position position="328"/>
    </location>
    <ligand>
        <name>S-adenosyl-L-methionine</name>
        <dbReference type="ChEBI" id="CHEBI:59789"/>
    </ligand>
</feature>
<dbReference type="InterPro" id="IPR002792">
    <property type="entry name" value="TRAM_dom"/>
</dbReference>
<dbReference type="GO" id="GO:0070475">
    <property type="term" value="P:rRNA base methylation"/>
    <property type="evidence" value="ECO:0007669"/>
    <property type="project" value="TreeGrafter"/>
</dbReference>
<feature type="active site" evidence="5">
    <location>
        <position position="421"/>
    </location>
</feature>
<feature type="binding site" evidence="4">
    <location>
        <position position="349"/>
    </location>
    <ligand>
        <name>S-adenosyl-L-methionine</name>
        <dbReference type="ChEBI" id="CHEBI:59789"/>
    </ligand>
</feature>
<dbReference type="PROSITE" id="PS01230">
    <property type="entry name" value="TRMA_1"/>
    <property type="match status" value="1"/>
</dbReference>
<dbReference type="FunFam" id="2.40.50.140:FF:000097">
    <property type="entry name" value="23S rRNA (uracil(1939)-C(5))-methyltransferase RlmD"/>
    <property type="match status" value="1"/>
</dbReference>
<evidence type="ECO:0000256" key="1">
    <source>
        <dbReference type="ARBA" id="ARBA00022603"/>
    </source>
</evidence>
<keyword evidence="2 4" id="KW-0808">Transferase</keyword>
<dbReference type="SUPFAM" id="SSF53335">
    <property type="entry name" value="S-adenosyl-L-methionine-dependent methyltransferases"/>
    <property type="match status" value="1"/>
</dbReference>
<dbReference type="OrthoDB" id="9804590at2"/>
<accession>A0A562RDF0</accession>
<dbReference type="PANTHER" id="PTHR11061:SF30">
    <property type="entry name" value="TRNA (URACIL(54)-C(5))-METHYLTRANSFERASE"/>
    <property type="match status" value="1"/>
</dbReference>
<dbReference type="InterPro" id="IPR030391">
    <property type="entry name" value="MeTrfase_TrmA_CS"/>
</dbReference>
<reference evidence="7 8" key="1">
    <citation type="submission" date="2019-07" db="EMBL/GenBank/DDBJ databases">
        <title>Genome sequencing of 100 strains of the haloalkaliphilic chemolithoautotrophic sulfur-oxidizing bacterium Thioalkalivibrio.</title>
        <authorList>
            <person name="Muyzer G."/>
        </authorList>
    </citation>
    <scope>NUCLEOTIDE SEQUENCE [LARGE SCALE GENOMIC DNA]</scope>
    <source>
        <strain evidence="7 8">ASO4-4</strain>
    </source>
</reference>
<keyword evidence="8" id="KW-1185">Reference proteome</keyword>
<dbReference type="Proteomes" id="UP000318307">
    <property type="component" value="Unassembled WGS sequence"/>
</dbReference>
<evidence type="ECO:0000313" key="8">
    <source>
        <dbReference type="Proteomes" id="UP000318307"/>
    </source>
</evidence>
<comment type="caution">
    <text evidence="7">The sequence shown here is derived from an EMBL/GenBank/DDBJ whole genome shotgun (WGS) entry which is preliminary data.</text>
</comment>
<proteinExistence type="inferred from homology"/>
<evidence type="ECO:0000256" key="2">
    <source>
        <dbReference type="ARBA" id="ARBA00022679"/>
    </source>
</evidence>
<feature type="binding site" evidence="4">
    <location>
        <position position="299"/>
    </location>
    <ligand>
        <name>S-adenosyl-L-methionine</name>
        <dbReference type="ChEBI" id="CHEBI:59789"/>
    </ligand>
</feature>
<feature type="domain" description="TRAM" evidence="6">
    <location>
        <begin position="3"/>
        <end position="61"/>
    </location>
</feature>
<dbReference type="PROSITE" id="PS01231">
    <property type="entry name" value="TRMA_2"/>
    <property type="match status" value="1"/>
</dbReference>
<evidence type="ECO:0000256" key="3">
    <source>
        <dbReference type="ARBA" id="ARBA00022691"/>
    </source>
</evidence>
<dbReference type="Pfam" id="PF05958">
    <property type="entry name" value="tRNA_U5-meth_tr"/>
    <property type="match status" value="1"/>
</dbReference>
<dbReference type="InterPro" id="IPR010280">
    <property type="entry name" value="U5_MeTrfase_fam"/>
</dbReference>
<feature type="active site" description="Nucleophile" evidence="4">
    <location>
        <position position="421"/>
    </location>
</feature>
<name>A0A562RDF0_9BACT</name>
<dbReference type="EMBL" id="VLLC01000028">
    <property type="protein sequence ID" value="TWI66923.1"/>
    <property type="molecule type" value="Genomic_DNA"/>
</dbReference>
<evidence type="ECO:0000313" key="7">
    <source>
        <dbReference type="EMBL" id="TWI66923.1"/>
    </source>
</evidence>
<protein>
    <submittedName>
        <fullName evidence="7">23S rRNA m(5)U-1939 methyltransferase</fullName>
    </submittedName>
</protein>
<dbReference type="InterPro" id="IPR030390">
    <property type="entry name" value="MeTrfase_TrmA_AS"/>
</dbReference>
<keyword evidence="1 4" id="KW-0489">Methyltransferase</keyword>
<evidence type="ECO:0000256" key="4">
    <source>
        <dbReference type="PROSITE-ProRule" id="PRU01024"/>
    </source>
</evidence>
<dbReference type="InterPro" id="IPR029063">
    <property type="entry name" value="SAM-dependent_MTases_sf"/>
</dbReference>
<dbReference type="Gene3D" id="2.40.50.140">
    <property type="entry name" value="Nucleic acid-binding proteins"/>
    <property type="match status" value="1"/>
</dbReference>
<evidence type="ECO:0000259" key="6">
    <source>
        <dbReference type="PROSITE" id="PS50926"/>
    </source>
</evidence>
<dbReference type="Pfam" id="PF01938">
    <property type="entry name" value="TRAM"/>
    <property type="match status" value="1"/>
</dbReference>
<gene>
    <name evidence="7" type="ORF">LZ24_02822</name>
</gene>
<evidence type="ECO:0000256" key="5">
    <source>
        <dbReference type="PROSITE-ProRule" id="PRU10015"/>
    </source>
</evidence>
<feature type="binding site" evidence="4">
    <location>
        <position position="394"/>
    </location>
    <ligand>
        <name>S-adenosyl-L-methionine</name>
        <dbReference type="ChEBI" id="CHEBI:59789"/>
    </ligand>
</feature>
<dbReference type="RefSeq" id="WP_144686146.1">
    <property type="nucleotide sequence ID" value="NZ_VLLC01000028.1"/>
</dbReference>
<organism evidence="7 8">
    <name type="scientific">Desulfobotulus alkaliphilus</name>
    <dbReference type="NCBI Taxonomy" id="622671"/>
    <lineage>
        <taxon>Bacteria</taxon>
        <taxon>Pseudomonadati</taxon>
        <taxon>Thermodesulfobacteriota</taxon>
        <taxon>Desulfobacteria</taxon>
        <taxon>Desulfobacterales</taxon>
        <taxon>Desulfobacteraceae</taxon>
        <taxon>Desulfobotulus</taxon>
    </lineage>
</organism>
<dbReference type="NCBIfam" id="TIGR00479">
    <property type="entry name" value="rumA"/>
    <property type="match status" value="1"/>
</dbReference>
<dbReference type="FunFam" id="3.40.50.150:FF:000009">
    <property type="entry name" value="23S rRNA (Uracil(1939)-C(5))-methyltransferase RlmD"/>
    <property type="match status" value="1"/>
</dbReference>
<keyword evidence="3 4" id="KW-0949">S-adenosyl-L-methionine</keyword>
<dbReference type="PANTHER" id="PTHR11061">
    <property type="entry name" value="RNA M5U METHYLTRANSFERASE"/>
    <property type="match status" value="1"/>
</dbReference>
<dbReference type="Gene3D" id="2.40.50.1070">
    <property type="match status" value="1"/>
</dbReference>
<dbReference type="Gene3D" id="3.40.50.150">
    <property type="entry name" value="Vaccinia Virus protein VP39"/>
    <property type="match status" value="1"/>
</dbReference>
<dbReference type="PROSITE" id="PS51687">
    <property type="entry name" value="SAM_MT_RNA_M5U"/>
    <property type="match status" value="1"/>
</dbReference>
<dbReference type="CDD" id="cd02440">
    <property type="entry name" value="AdoMet_MTases"/>
    <property type="match status" value="1"/>
</dbReference>
<dbReference type="GO" id="GO:0070041">
    <property type="term" value="F:rRNA (uridine-C5-)-methyltransferase activity"/>
    <property type="evidence" value="ECO:0007669"/>
    <property type="project" value="UniProtKB-ARBA"/>
</dbReference>
<sequence length="465" mass="51773">MSDIRKRQEIELDVTDMAFGGRGLARIDGLAVFVDDAVAGDRVRARIFKKKKRHAEARTLEVLSPSSDRVTPLCIYAAHCGGCKWQHLSYEKQLFYKTLQVGEALEHIGGIEGVPVLPALASPRAFHYRNKMEFTCTDSRWLLPEELANPDVIKDAAIGLHVPGAFDRVLDIHECHIQPEMASPLLNFIREEILASGLPMYGLRSHEGFWRFVMLRHSLADDVFMVNLVTKEADESILKPMAERIRQAFPKVCSVVKNVTRRKAGVAIGEEEVLLSGEPAIYDAIGSFRFKISANSFFQTNTAGAEKLYGKVAEYADLQGGEKVLDLYSGTGTIPIFLSEKASEITGIEIVESAVADARENCLENGVENCRFLLGDMKDVLPALDIQPDVIIIDPPRAGMHPDVVSRILALAPERMVYVSCNPATMARDLAMMHKDYEVLEVQPVDMFPHTFHIEAVAKLRRRQG</sequence>
<dbReference type="AlphaFoldDB" id="A0A562RDF0"/>
<comment type="similarity">
    <text evidence="4">Belongs to the class I-like SAM-binding methyltransferase superfamily. RNA M5U methyltransferase family.</text>
</comment>
<dbReference type="SUPFAM" id="SSF50249">
    <property type="entry name" value="Nucleic acid-binding proteins"/>
    <property type="match status" value="1"/>
</dbReference>